<keyword evidence="2" id="KW-1185">Reference proteome</keyword>
<sequence length="102" mass="11568">MLFDSMEEENKAKERRRRFFTKACSFRQTRCESLHYCCICILQLNAHGNTGLGQKVQPLLFSSLLFSLEAGTPLFPCKSAACLRITLVRMMKGGEKSQQEGT</sequence>
<gene>
    <name evidence="1" type="ORF">KOW79_001462</name>
</gene>
<reference evidence="1 2" key="1">
    <citation type="submission" date="2021-06" db="EMBL/GenBank/DDBJ databases">
        <title>Chromosome-level genome assembly of the red-tail catfish (Hemibagrus wyckioides).</title>
        <authorList>
            <person name="Shao F."/>
        </authorList>
    </citation>
    <scope>NUCLEOTIDE SEQUENCE [LARGE SCALE GENOMIC DNA]</scope>
    <source>
        <strain evidence="1">EC202008001</strain>
        <tissue evidence="1">Blood</tissue>
    </source>
</reference>
<name>A0A9D3SRP7_9TELE</name>
<organism evidence="1 2">
    <name type="scientific">Hemibagrus wyckioides</name>
    <dbReference type="NCBI Taxonomy" id="337641"/>
    <lineage>
        <taxon>Eukaryota</taxon>
        <taxon>Metazoa</taxon>
        <taxon>Chordata</taxon>
        <taxon>Craniata</taxon>
        <taxon>Vertebrata</taxon>
        <taxon>Euteleostomi</taxon>
        <taxon>Actinopterygii</taxon>
        <taxon>Neopterygii</taxon>
        <taxon>Teleostei</taxon>
        <taxon>Ostariophysi</taxon>
        <taxon>Siluriformes</taxon>
        <taxon>Bagridae</taxon>
        <taxon>Hemibagrus</taxon>
    </lineage>
</organism>
<dbReference type="Proteomes" id="UP000824219">
    <property type="component" value="Linkage Group LG02"/>
</dbReference>
<accession>A0A9D3SRP7</accession>
<protein>
    <submittedName>
        <fullName evidence="1">Uncharacterized protein</fullName>
    </submittedName>
</protein>
<dbReference type="EMBL" id="JAHKSW010000002">
    <property type="protein sequence ID" value="KAG7334866.1"/>
    <property type="molecule type" value="Genomic_DNA"/>
</dbReference>
<proteinExistence type="predicted"/>
<evidence type="ECO:0000313" key="1">
    <source>
        <dbReference type="EMBL" id="KAG7334866.1"/>
    </source>
</evidence>
<comment type="caution">
    <text evidence="1">The sequence shown here is derived from an EMBL/GenBank/DDBJ whole genome shotgun (WGS) entry which is preliminary data.</text>
</comment>
<evidence type="ECO:0000313" key="2">
    <source>
        <dbReference type="Proteomes" id="UP000824219"/>
    </source>
</evidence>
<dbReference type="AlphaFoldDB" id="A0A9D3SRP7"/>